<dbReference type="GO" id="GO:0015413">
    <property type="term" value="F:ABC-type nickel transporter activity"/>
    <property type="evidence" value="ECO:0007669"/>
    <property type="project" value="UniProtKB-EC"/>
</dbReference>
<keyword evidence="11" id="KW-0472">Membrane</keyword>
<dbReference type="EC" id="7.2.2.11" evidence="13"/>
<comment type="subcellular location">
    <subcellularLocation>
        <location evidence="1">Cell membrane</location>
        <topology evidence="1">Peripheral membrane protein</topology>
    </subcellularLocation>
</comment>
<evidence type="ECO:0000256" key="2">
    <source>
        <dbReference type="ARBA" id="ARBA00005417"/>
    </source>
</evidence>
<protein>
    <recommendedName>
        <fullName evidence="14">Nickel import system ATP-binding protein NikD</fullName>
        <ecNumber evidence="13">7.2.2.11</ecNumber>
    </recommendedName>
</protein>
<dbReference type="PANTHER" id="PTHR43297:SF13">
    <property type="entry name" value="NICKEL ABC TRANSPORTER, ATP-BINDING PROTEIN"/>
    <property type="match status" value="1"/>
</dbReference>
<dbReference type="Proteomes" id="UP000095594">
    <property type="component" value="Unassembled WGS sequence"/>
</dbReference>
<evidence type="ECO:0000256" key="13">
    <source>
        <dbReference type="ARBA" id="ARBA00039098"/>
    </source>
</evidence>
<dbReference type="InterPro" id="IPR017871">
    <property type="entry name" value="ABC_transporter-like_CS"/>
</dbReference>
<dbReference type="PROSITE" id="PS00211">
    <property type="entry name" value="ABC_TRANSPORTER_1"/>
    <property type="match status" value="1"/>
</dbReference>
<keyword evidence="10" id="KW-0921">Nickel transport</keyword>
<dbReference type="Gene3D" id="3.40.50.300">
    <property type="entry name" value="P-loop containing nucleotide triphosphate hydrolases"/>
    <property type="match status" value="1"/>
</dbReference>
<dbReference type="Pfam" id="PF00005">
    <property type="entry name" value="ABC_tran"/>
    <property type="match status" value="1"/>
</dbReference>
<keyword evidence="9" id="KW-0406">Ion transport</keyword>
<evidence type="ECO:0000256" key="9">
    <source>
        <dbReference type="ARBA" id="ARBA00023065"/>
    </source>
</evidence>
<dbReference type="GO" id="GO:0016887">
    <property type="term" value="F:ATP hydrolysis activity"/>
    <property type="evidence" value="ECO:0007669"/>
    <property type="project" value="InterPro"/>
</dbReference>
<comment type="subunit">
    <text evidence="12">The complex is composed of two ATP-binding proteins (NikD and NikE), two transmembrane proteins (NikB and NikC) and a solute-binding protein (NikA).</text>
</comment>
<keyword evidence="7" id="KW-0067">ATP-binding</keyword>
<keyword evidence="17" id="KW-0378">Hydrolase</keyword>
<evidence type="ECO:0000256" key="12">
    <source>
        <dbReference type="ARBA" id="ARBA00038669"/>
    </source>
</evidence>
<evidence type="ECO:0000256" key="10">
    <source>
        <dbReference type="ARBA" id="ARBA00023112"/>
    </source>
</evidence>
<evidence type="ECO:0000259" key="16">
    <source>
        <dbReference type="PROSITE" id="PS50893"/>
    </source>
</evidence>
<dbReference type="PANTHER" id="PTHR43297">
    <property type="entry name" value="OLIGOPEPTIDE TRANSPORT ATP-BINDING PROTEIN APPD"/>
    <property type="match status" value="1"/>
</dbReference>
<evidence type="ECO:0000256" key="14">
    <source>
        <dbReference type="ARBA" id="ARBA00044143"/>
    </source>
</evidence>
<name>A0A174KMS8_9CLOT</name>
<reference evidence="17 18" key="1">
    <citation type="submission" date="2015-09" db="EMBL/GenBank/DDBJ databases">
        <authorList>
            <consortium name="Pathogen Informatics"/>
        </authorList>
    </citation>
    <scope>NUCLEOTIDE SEQUENCE [LARGE SCALE GENOMIC DNA]</scope>
    <source>
        <strain evidence="17 18">2789STDY5834856</strain>
    </source>
</reference>
<keyword evidence="3" id="KW-0813">Transport</keyword>
<evidence type="ECO:0000313" key="17">
    <source>
        <dbReference type="EMBL" id="CUP12141.1"/>
    </source>
</evidence>
<dbReference type="SUPFAM" id="SSF52540">
    <property type="entry name" value="P-loop containing nucleoside triphosphate hydrolases"/>
    <property type="match status" value="1"/>
</dbReference>
<dbReference type="EMBL" id="CYZX01000027">
    <property type="protein sequence ID" value="CUP12141.1"/>
    <property type="molecule type" value="Genomic_DNA"/>
</dbReference>
<sequence length="313" mass="34708">MRNNAKSVYDEFALEVNNLSVAFNMYDKGLNKNDLEVIHELSINVKKGEIVAVVGSSGSGKSLLAHAIMGILPGNSNIKSDIKFYGENLTEKKLKKLRGKDISFIPQSVEFLDPLMKIGKQVIGINGSEKKRKEIFKRYDLEDNVADKYPFQLSGGMARRVLIATAVMNDAKLIIADEPTPGLNIELAMDTLKHFRDIADNGCGILLITHDVDLALNVADRIAVFYSGTIVEIAKVDDFIKGKDALRHPYSKAFIDALPQNKFKSIPGFQPYAGNLPTGCLFGDRCHMRTEECNKNIEMRKLRGGEVRCINAT</sequence>
<evidence type="ECO:0000256" key="11">
    <source>
        <dbReference type="ARBA" id="ARBA00023136"/>
    </source>
</evidence>
<evidence type="ECO:0000256" key="15">
    <source>
        <dbReference type="ARBA" id="ARBA00048610"/>
    </source>
</evidence>
<keyword evidence="8" id="KW-1278">Translocase</keyword>
<dbReference type="InterPro" id="IPR003593">
    <property type="entry name" value="AAA+_ATPase"/>
</dbReference>
<dbReference type="SMART" id="SM00382">
    <property type="entry name" value="AAA"/>
    <property type="match status" value="1"/>
</dbReference>
<dbReference type="InterPro" id="IPR027417">
    <property type="entry name" value="P-loop_NTPase"/>
</dbReference>
<accession>A0A174KMS8</accession>
<dbReference type="OrthoDB" id="9806285at2"/>
<proteinExistence type="inferred from homology"/>
<dbReference type="Pfam" id="PF08352">
    <property type="entry name" value="oligo_HPY"/>
    <property type="match status" value="1"/>
</dbReference>
<dbReference type="InterPro" id="IPR013563">
    <property type="entry name" value="Oligopep_ABC_C"/>
</dbReference>
<dbReference type="AlphaFoldDB" id="A0A174KMS8"/>
<dbReference type="NCBIfam" id="TIGR01727">
    <property type="entry name" value="oligo_HPY"/>
    <property type="match status" value="1"/>
</dbReference>
<gene>
    <name evidence="17" type="primary">gsiA_10</name>
    <name evidence="17" type="ORF">ERS852471_03034</name>
</gene>
<dbReference type="GO" id="GO:0015833">
    <property type="term" value="P:peptide transport"/>
    <property type="evidence" value="ECO:0007669"/>
    <property type="project" value="InterPro"/>
</dbReference>
<dbReference type="InterPro" id="IPR050388">
    <property type="entry name" value="ABC_Ni/Peptide_Import"/>
</dbReference>
<dbReference type="CDD" id="cd03257">
    <property type="entry name" value="ABC_NikE_OppD_transporters"/>
    <property type="match status" value="1"/>
</dbReference>
<dbReference type="GO" id="GO:0005886">
    <property type="term" value="C:plasma membrane"/>
    <property type="evidence" value="ECO:0007669"/>
    <property type="project" value="UniProtKB-SubCell"/>
</dbReference>
<feature type="domain" description="ABC transporter" evidence="16">
    <location>
        <begin position="14"/>
        <end position="252"/>
    </location>
</feature>
<evidence type="ECO:0000256" key="4">
    <source>
        <dbReference type="ARBA" id="ARBA00022475"/>
    </source>
</evidence>
<keyword evidence="5" id="KW-0533">Nickel</keyword>
<evidence type="ECO:0000313" key="18">
    <source>
        <dbReference type="Proteomes" id="UP000095594"/>
    </source>
</evidence>
<evidence type="ECO:0000256" key="3">
    <source>
        <dbReference type="ARBA" id="ARBA00022448"/>
    </source>
</evidence>
<dbReference type="GO" id="GO:0005524">
    <property type="term" value="F:ATP binding"/>
    <property type="evidence" value="ECO:0007669"/>
    <property type="project" value="UniProtKB-KW"/>
</dbReference>
<evidence type="ECO:0000256" key="7">
    <source>
        <dbReference type="ARBA" id="ARBA00022840"/>
    </source>
</evidence>
<dbReference type="InterPro" id="IPR003439">
    <property type="entry name" value="ABC_transporter-like_ATP-bd"/>
</dbReference>
<comment type="similarity">
    <text evidence="2">Belongs to the ABC transporter superfamily.</text>
</comment>
<organism evidence="17 18">
    <name type="scientific">Clostridium disporicum</name>
    <dbReference type="NCBI Taxonomy" id="84024"/>
    <lineage>
        <taxon>Bacteria</taxon>
        <taxon>Bacillati</taxon>
        <taxon>Bacillota</taxon>
        <taxon>Clostridia</taxon>
        <taxon>Eubacteriales</taxon>
        <taxon>Clostridiaceae</taxon>
        <taxon>Clostridium</taxon>
    </lineage>
</organism>
<evidence type="ECO:0000256" key="6">
    <source>
        <dbReference type="ARBA" id="ARBA00022741"/>
    </source>
</evidence>
<evidence type="ECO:0000256" key="1">
    <source>
        <dbReference type="ARBA" id="ARBA00004202"/>
    </source>
</evidence>
<evidence type="ECO:0000256" key="5">
    <source>
        <dbReference type="ARBA" id="ARBA00022596"/>
    </source>
</evidence>
<comment type="catalytic activity">
    <reaction evidence="15">
        <text>Ni(2+)(out) + ATP + H2O = Ni(2+)(in) + ADP + phosphate + H(+)</text>
        <dbReference type="Rhea" id="RHEA:15557"/>
        <dbReference type="ChEBI" id="CHEBI:15377"/>
        <dbReference type="ChEBI" id="CHEBI:15378"/>
        <dbReference type="ChEBI" id="CHEBI:30616"/>
        <dbReference type="ChEBI" id="CHEBI:43474"/>
        <dbReference type="ChEBI" id="CHEBI:49786"/>
        <dbReference type="ChEBI" id="CHEBI:456216"/>
        <dbReference type="EC" id="7.2.2.11"/>
    </reaction>
    <physiologicalReaction direction="left-to-right" evidence="15">
        <dbReference type="Rhea" id="RHEA:15558"/>
    </physiologicalReaction>
</comment>
<keyword evidence="6" id="KW-0547">Nucleotide-binding</keyword>
<dbReference type="PROSITE" id="PS50893">
    <property type="entry name" value="ABC_TRANSPORTER_2"/>
    <property type="match status" value="1"/>
</dbReference>
<keyword evidence="4" id="KW-1003">Cell membrane</keyword>
<dbReference type="RefSeq" id="WP_055268013.1">
    <property type="nucleotide sequence ID" value="NZ_CABIXQ010000027.1"/>
</dbReference>
<evidence type="ECO:0000256" key="8">
    <source>
        <dbReference type="ARBA" id="ARBA00022967"/>
    </source>
</evidence>